<dbReference type="Proteomes" id="UP001367316">
    <property type="component" value="Unassembled WGS sequence"/>
</dbReference>
<dbReference type="EMBL" id="JBBPBF010000006">
    <property type="protein sequence ID" value="KAK7613654.1"/>
    <property type="molecule type" value="Genomic_DNA"/>
</dbReference>
<evidence type="ECO:0000313" key="2">
    <source>
        <dbReference type="Proteomes" id="UP001367316"/>
    </source>
</evidence>
<protein>
    <submittedName>
        <fullName evidence="1">Uncharacterized protein</fullName>
    </submittedName>
</protein>
<name>A0ABR1NEP1_9PEZI</name>
<accession>A0ABR1NEP1</accession>
<organism evidence="1 2">
    <name type="scientific">Phyllosticta paracitricarpa</name>
    <dbReference type="NCBI Taxonomy" id="2016321"/>
    <lineage>
        <taxon>Eukaryota</taxon>
        <taxon>Fungi</taxon>
        <taxon>Dikarya</taxon>
        <taxon>Ascomycota</taxon>
        <taxon>Pezizomycotina</taxon>
        <taxon>Dothideomycetes</taxon>
        <taxon>Dothideomycetes incertae sedis</taxon>
        <taxon>Botryosphaeriales</taxon>
        <taxon>Phyllostictaceae</taxon>
        <taxon>Phyllosticta</taxon>
    </lineage>
</organism>
<evidence type="ECO:0000313" key="1">
    <source>
        <dbReference type="EMBL" id="KAK7613654.1"/>
    </source>
</evidence>
<reference evidence="1 2" key="1">
    <citation type="submission" date="2024-04" db="EMBL/GenBank/DDBJ databases">
        <title>Phyllosticta paracitricarpa is synonymous to the EU quarantine fungus P. citricarpa based on phylogenomic analyses.</title>
        <authorList>
            <consortium name="Lawrence Berkeley National Laboratory"/>
            <person name="Van ingen-buijs V.A."/>
            <person name="Van westerhoven A.C."/>
            <person name="Haridas S."/>
            <person name="Skiadas P."/>
            <person name="Martin F."/>
            <person name="Groenewald J.Z."/>
            <person name="Crous P.W."/>
            <person name="Seidl M.F."/>
        </authorList>
    </citation>
    <scope>NUCLEOTIDE SEQUENCE [LARGE SCALE GENOMIC DNA]</scope>
    <source>
        <strain evidence="1 2">CBS 141358</strain>
    </source>
</reference>
<sequence>MTRAVTTEQPAICKLITLWTPRSAEDVDLGAMTSTKAKLCLVTVEGGVDAYLSIEGPQHSGQCCKDAMGDERSPSLFSCLLLLSHDPCRQRRSVFPGSSSGKRRKVAGNEGLAIRRKSPWKFPAGRWTRLRVEEERMIIGEGEQHCRWASRVISEKQRGPRCRRRVTGDSLAELWPSSIFGWVSEGFSWCVLWACFLQQIACDQSQWLRSRQGVLHHCTRQSTE</sequence>
<proteinExistence type="predicted"/>
<gene>
    <name evidence="1" type="ORF">JOL62DRAFT_567045</name>
</gene>
<keyword evidence="2" id="KW-1185">Reference proteome</keyword>
<comment type="caution">
    <text evidence="1">The sequence shown here is derived from an EMBL/GenBank/DDBJ whole genome shotgun (WGS) entry which is preliminary data.</text>
</comment>